<gene>
    <name evidence="1" type="ORF">COMA2_220006</name>
</gene>
<name>A0A0S4LHW1_9BACT</name>
<sequence>MHDQKGTGTAGSMKLLERNAFFNQHHWNMVTDGVEDRPIGANQTTVELAGHWTFSHILQFASGHRGIEFLDERLFRQTHRLFRLRATKDCQELFINTHDHRSPDV</sequence>
<organism evidence="1 2">
    <name type="scientific">Candidatus Nitrospira nitrificans</name>
    <dbReference type="NCBI Taxonomy" id="1742973"/>
    <lineage>
        <taxon>Bacteria</taxon>
        <taxon>Pseudomonadati</taxon>
        <taxon>Nitrospirota</taxon>
        <taxon>Nitrospiria</taxon>
        <taxon>Nitrospirales</taxon>
        <taxon>Nitrospiraceae</taxon>
        <taxon>Nitrospira</taxon>
    </lineage>
</organism>
<evidence type="ECO:0000313" key="1">
    <source>
        <dbReference type="EMBL" id="CUS36298.1"/>
    </source>
</evidence>
<reference evidence="2" key="1">
    <citation type="submission" date="2015-10" db="EMBL/GenBank/DDBJ databases">
        <authorList>
            <person name="Luecker S."/>
            <person name="Luecker S."/>
        </authorList>
    </citation>
    <scope>NUCLEOTIDE SEQUENCE [LARGE SCALE GENOMIC DNA]</scope>
</reference>
<proteinExistence type="predicted"/>
<keyword evidence="2" id="KW-1185">Reference proteome</keyword>
<accession>A0A0S4LHW1</accession>
<evidence type="ECO:0000313" key="2">
    <source>
        <dbReference type="Proteomes" id="UP000198736"/>
    </source>
</evidence>
<dbReference type="Proteomes" id="UP000198736">
    <property type="component" value="Unassembled WGS sequence"/>
</dbReference>
<dbReference type="EMBL" id="CZPZ01000015">
    <property type="protein sequence ID" value="CUS36298.1"/>
    <property type="molecule type" value="Genomic_DNA"/>
</dbReference>
<dbReference type="AlphaFoldDB" id="A0A0S4LHW1"/>
<protein>
    <submittedName>
        <fullName evidence="1">Uncharacterized protein</fullName>
    </submittedName>
</protein>